<name>A0ABT2EQ88_9BACT</name>
<gene>
    <name evidence="2" type="ORF">M2350_002537</name>
</gene>
<organism evidence="2 3">
    <name type="scientific">Candidatus Fervidibacter sacchari</name>
    <dbReference type="NCBI Taxonomy" id="1448929"/>
    <lineage>
        <taxon>Bacteria</taxon>
        <taxon>Candidatus Fervidibacterota</taxon>
        <taxon>Candidatus Fervidibacter</taxon>
    </lineage>
</organism>
<evidence type="ECO:0000313" key="3">
    <source>
        <dbReference type="Proteomes" id="UP001204798"/>
    </source>
</evidence>
<dbReference type="PANTHER" id="PTHR36394:SF1">
    <property type="entry name" value="OS01G0277700 PROTEIN"/>
    <property type="match status" value="1"/>
</dbReference>
<evidence type="ECO:0000256" key="1">
    <source>
        <dbReference type="SAM" id="Phobius"/>
    </source>
</evidence>
<dbReference type="Proteomes" id="UP001204798">
    <property type="component" value="Unassembled WGS sequence"/>
</dbReference>
<comment type="caution">
    <text evidence="2">The sequence shown here is derived from an EMBL/GenBank/DDBJ whole genome shotgun (WGS) entry which is preliminary data.</text>
</comment>
<proteinExistence type="predicted"/>
<feature type="transmembrane region" description="Helical" evidence="1">
    <location>
        <begin position="44"/>
        <end position="70"/>
    </location>
</feature>
<reference evidence="2 3" key="1">
    <citation type="submission" date="2022-08" db="EMBL/GenBank/DDBJ databases">
        <title>Bacterial and archaeal communities from various locations to study Microbial Dark Matter (Phase II).</title>
        <authorList>
            <person name="Stepanauskas R."/>
        </authorList>
    </citation>
    <scope>NUCLEOTIDE SEQUENCE [LARGE SCALE GENOMIC DNA]</scope>
    <source>
        <strain evidence="2 3">PD1</strain>
    </source>
</reference>
<feature type="transmembrane region" description="Helical" evidence="1">
    <location>
        <begin position="82"/>
        <end position="103"/>
    </location>
</feature>
<dbReference type="EMBL" id="JANUCP010000004">
    <property type="protein sequence ID" value="MCS3920120.1"/>
    <property type="molecule type" value="Genomic_DNA"/>
</dbReference>
<evidence type="ECO:0008006" key="4">
    <source>
        <dbReference type="Google" id="ProtNLM"/>
    </source>
</evidence>
<feature type="transmembrane region" description="Helical" evidence="1">
    <location>
        <begin position="6"/>
        <end position="23"/>
    </location>
</feature>
<feature type="transmembrane region" description="Helical" evidence="1">
    <location>
        <begin position="123"/>
        <end position="147"/>
    </location>
</feature>
<accession>A0ABT2EQ88</accession>
<sequence length="215" mass="23632">MTEANFLWFLSAGIVTAVLHASLPNHWFPFVAAARYHKWTTVQLFRFTLMVALAHAATTVGLSVLVGLLGEGVAHFLHENSVKVAGIALLVLALVFLFSPRLYGHRHIHHPECEHCREEGQVVTLAGLFVALAFSPCEGLLPIFFAAAVKFGWLKALVIAAISSLFTVVLIVTVVLLANKGWEKFLPQLSERHERLLAAALMAILGISLLSRLWH</sequence>
<dbReference type="RefSeq" id="WP_259097817.1">
    <property type="nucleotide sequence ID" value="NZ_CP130454.1"/>
</dbReference>
<keyword evidence="3" id="KW-1185">Reference proteome</keyword>
<protein>
    <recommendedName>
        <fullName evidence="4">Urease accessory protein UreH-like transmembrane domain-containing protein</fullName>
    </recommendedName>
</protein>
<keyword evidence="1" id="KW-1133">Transmembrane helix</keyword>
<keyword evidence="1" id="KW-0472">Membrane</keyword>
<feature type="transmembrane region" description="Helical" evidence="1">
    <location>
        <begin position="196"/>
        <end position="214"/>
    </location>
</feature>
<feature type="transmembrane region" description="Helical" evidence="1">
    <location>
        <begin position="153"/>
        <end position="176"/>
    </location>
</feature>
<keyword evidence="1" id="KW-0812">Transmembrane</keyword>
<evidence type="ECO:0000313" key="2">
    <source>
        <dbReference type="EMBL" id="MCS3920120.1"/>
    </source>
</evidence>
<dbReference type="PANTHER" id="PTHR36394">
    <property type="entry name" value="OS01G0277700 PROTEIN"/>
    <property type="match status" value="1"/>
</dbReference>